<dbReference type="Proteomes" id="UP000051952">
    <property type="component" value="Unassembled WGS sequence"/>
</dbReference>
<dbReference type="AlphaFoldDB" id="A0A0S4IW75"/>
<evidence type="ECO:0000313" key="4">
    <source>
        <dbReference type="Proteomes" id="UP000051952"/>
    </source>
</evidence>
<name>A0A0S4IW75_BODSA</name>
<keyword evidence="4" id="KW-1185">Reference proteome</keyword>
<dbReference type="VEuPathDB" id="TriTrypDB:BSAL_71700"/>
<evidence type="ECO:0000256" key="1">
    <source>
        <dbReference type="SAM" id="MobiDB-lite"/>
    </source>
</evidence>
<feature type="region of interest" description="Disordered" evidence="1">
    <location>
        <begin position="77"/>
        <end position="96"/>
    </location>
</feature>
<evidence type="ECO:0000313" key="3">
    <source>
        <dbReference type="EMBL" id="CUG06119.1"/>
    </source>
</evidence>
<proteinExistence type="predicted"/>
<protein>
    <submittedName>
        <fullName evidence="3">Membrane-associated protein, putative</fullName>
    </submittedName>
</protein>
<dbReference type="EMBL" id="CYKH01000562">
    <property type="protein sequence ID" value="CUG06119.1"/>
    <property type="molecule type" value="Genomic_DNA"/>
</dbReference>
<reference evidence="4" key="1">
    <citation type="submission" date="2015-09" db="EMBL/GenBank/DDBJ databases">
        <authorList>
            <consortium name="Pathogen Informatics"/>
        </authorList>
    </citation>
    <scope>NUCLEOTIDE SEQUENCE [LARGE SCALE GENOMIC DNA]</scope>
    <source>
        <strain evidence="4">Lake Konstanz</strain>
    </source>
</reference>
<feature type="region of interest" description="Disordered" evidence="1">
    <location>
        <begin position="121"/>
        <end position="180"/>
    </location>
</feature>
<feature type="compositionally biased region" description="Basic and acidic residues" evidence="1">
    <location>
        <begin position="140"/>
        <end position="155"/>
    </location>
</feature>
<evidence type="ECO:0000256" key="2">
    <source>
        <dbReference type="SAM" id="Phobius"/>
    </source>
</evidence>
<gene>
    <name evidence="3" type="ORF">BSAL_71700</name>
</gene>
<feature type="compositionally biased region" description="Acidic residues" evidence="1">
    <location>
        <begin position="126"/>
        <end position="139"/>
    </location>
</feature>
<organism evidence="3 4">
    <name type="scientific">Bodo saltans</name>
    <name type="common">Flagellated protozoan</name>
    <dbReference type="NCBI Taxonomy" id="75058"/>
    <lineage>
        <taxon>Eukaryota</taxon>
        <taxon>Discoba</taxon>
        <taxon>Euglenozoa</taxon>
        <taxon>Kinetoplastea</taxon>
        <taxon>Metakinetoplastina</taxon>
        <taxon>Eubodonida</taxon>
        <taxon>Bodonidae</taxon>
        <taxon>Bodo</taxon>
    </lineage>
</organism>
<sequence>MSATNSTNGTTIAPEVAAFVSNSKQLIIAGSVTGGAIVLLIAIIIICCRCIRNRTSDEAKERNRIERKNNFENRKAALAEGEAKREARRKRNAGKVRRGRVAAYDEVLAKSFANLTGFGKRKPVKDEDDISDDDDEMRSDEERDPSPQRLVKSESVRSPSEVGDGNSSSPTSARPRAMSRTRTLSLMSGTSGGADDAVTVTVDQVVDDDTNVDVSGVELSGLASPVVARNSGPFVLSGVRRLPMPRSAKEAEVLYSHRHSLFDAVIQSHLVDEQKRLDAVKAAQDELAARRRKAAEARALDALQVHAALRSTSSFAPPVIIHEVDDEAALKRQRLTTVPADDYFGVNL</sequence>
<keyword evidence="2" id="KW-1133">Transmembrane helix</keyword>
<accession>A0A0S4IW75</accession>
<keyword evidence="2" id="KW-0472">Membrane</keyword>
<feature type="compositionally biased region" description="Basic residues" evidence="1">
    <location>
        <begin position="86"/>
        <end position="96"/>
    </location>
</feature>
<keyword evidence="2" id="KW-0812">Transmembrane</keyword>
<feature type="transmembrane region" description="Helical" evidence="2">
    <location>
        <begin position="26"/>
        <end position="51"/>
    </location>
</feature>